<protein>
    <submittedName>
        <fullName evidence="2">Uncharacterized protein</fullName>
    </submittedName>
</protein>
<reference evidence="2 3" key="1">
    <citation type="submission" date="2019-03" db="EMBL/GenBank/DDBJ databases">
        <title>Draft Genome Sequence of Duganella callidus sp. nov., a Novel Duganella Species Isolated from Cultivated Soil.</title>
        <authorList>
            <person name="Raths R."/>
            <person name="Peta V."/>
            <person name="Bucking H."/>
        </authorList>
    </citation>
    <scope>NUCLEOTIDE SEQUENCE [LARGE SCALE GENOMIC DNA]</scope>
    <source>
        <strain evidence="2 3">DN04</strain>
    </source>
</reference>
<organism evidence="2 3">
    <name type="scientific">Duganella callida</name>
    <dbReference type="NCBI Taxonomy" id="2561932"/>
    <lineage>
        <taxon>Bacteria</taxon>
        <taxon>Pseudomonadati</taxon>
        <taxon>Pseudomonadota</taxon>
        <taxon>Betaproteobacteria</taxon>
        <taxon>Burkholderiales</taxon>
        <taxon>Oxalobacteraceae</taxon>
        <taxon>Telluria group</taxon>
        <taxon>Duganella</taxon>
    </lineage>
</organism>
<dbReference type="Proteomes" id="UP000297729">
    <property type="component" value="Unassembled WGS sequence"/>
</dbReference>
<dbReference type="AlphaFoldDB" id="A0A4Y9SD16"/>
<feature type="coiled-coil region" evidence="1">
    <location>
        <begin position="37"/>
        <end position="64"/>
    </location>
</feature>
<proteinExistence type="predicted"/>
<keyword evidence="1" id="KW-0175">Coiled coil</keyword>
<evidence type="ECO:0000256" key="1">
    <source>
        <dbReference type="SAM" id="Coils"/>
    </source>
</evidence>
<accession>A0A4Y9SD16</accession>
<comment type="caution">
    <text evidence="2">The sequence shown here is derived from an EMBL/GenBank/DDBJ whole genome shotgun (WGS) entry which is preliminary data.</text>
</comment>
<sequence length="69" mass="7915">MLDTFINDPDRIEQAAQLLNVSTAYLLRQLDAGRISLDKLEAYKEEQRKVSEQALQELADQAQELDMGY</sequence>
<name>A0A4Y9SD16_9BURK</name>
<keyword evidence="3" id="KW-1185">Reference proteome</keyword>
<evidence type="ECO:0000313" key="3">
    <source>
        <dbReference type="Proteomes" id="UP000297729"/>
    </source>
</evidence>
<gene>
    <name evidence="2" type="ORF">E4L98_19965</name>
</gene>
<dbReference type="EMBL" id="SPVG01000199">
    <property type="protein sequence ID" value="TFW17695.1"/>
    <property type="molecule type" value="Genomic_DNA"/>
</dbReference>
<dbReference type="RefSeq" id="WP_135203299.1">
    <property type="nucleotide sequence ID" value="NZ_SPVG01000199.1"/>
</dbReference>
<evidence type="ECO:0000313" key="2">
    <source>
        <dbReference type="EMBL" id="TFW17695.1"/>
    </source>
</evidence>